<feature type="compositionally biased region" description="Gly residues" evidence="1">
    <location>
        <begin position="52"/>
        <end position="75"/>
    </location>
</feature>
<dbReference type="RefSeq" id="WP_272103104.1">
    <property type="nucleotide sequence ID" value="NZ_JAQNDK010000006.1"/>
</dbReference>
<sequence length="211" mass="20013">MVAACGNDVPEADAPGGAAGNGSGATGGGGGAGGSVANSGEGGAVGSAGTAGAEGGHGGTGAGGDPGGAGGGVAGGGGDGAVDPCGGALPITCGDRLNHSTTSQGRANVWTGYGRTARAESGRETVYAFSSTTECMVVAKLENLATDLDLLLLSACDPIRSNEMASSTPLDLQTVETVSWTSAPGQTSYLVVDGYAGAEGSYTISVDCTCR</sequence>
<feature type="region of interest" description="Disordered" evidence="1">
    <location>
        <begin position="1"/>
        <end position="75"/>
    </location>
</feature>
<name>A0ABT5CH64_9BACT</name>
<dbReference type="Proteomes" id="UP001217485">
    <property type="component" value="Unassembled WGS sequence"/>
</dbReference>
<evidence type="ECO:0000256" key="1">
    <source>
        <dbReference type="SAM" id="MobiDB-lite"/>
    </source>
</evidence>
<accession>A0ABT5CH64</accession>
<evidence type="ECO:0000313" key="3">
    <source>
        <dbReference type="Proteomes" id="UP001217485"/>
    </source>
</evidence>
<evidence type="ECO:0000313" key="2">
    <source>
        <dbReference type="EMBL" id="MDC0684983.1"/>
    </source>
</evidence>
<evidence type="ECO:0008006" key="4">
    <source>
        <dbReference type="Google" id="ProtNLM"/>
    </source>
</evidence>
<reference evidence="2 3" key="1">
    <citation type="submission" date="2023-01" db="EMBL/GenBank/DDBJ databases">
        <title>Minimal conservation of predation-associated metabolite biosynthetic gene clusters underscores biosynthetic potential of Myxococcota including descriptions for ten novel species: Archangium lansinium sp. nov., Myxococcus landrumus sp. nov., Nannocystis bai.</title>
        <authorList>
            <person name="Ahearne A."/>
            <person name="Stevens C."/>
            <person name="Dowd S."/>
        </authorList>
    </citation>
    <scope>NUCLEOTIDE SEQUENCE [LARGE SCALE GENOMIC DNA]</scope>
    <source>
        <strain evidence="2 3">WIWO2</strain>
    </source>
</reference>
<organism evidence="2 3">
    <name type="scientific">Sorangium atrum</name>
    <dbReference type="NCBI Taxonomy" id="2995308"/>
    <lineage>
        <taxon>Bacteria</taxon>
        <taxon>Pseudomonadati</taxon>
        <taxon>Myxococcota</taxon>
        <taxon>Polyangia</taxon>
        <taxon>Polyangiales</taxon>
        <taxon>Polyangiaceae</taxon>
        <taxon>Sorangium</taxon>
    </lineage>
</organism>
<keyword evidence="3" id="KW-1185">Reference proteome</keyword>
<proteinExistence type="predicted"/>
<gene>
    <name evidence="2" type="ORF">POL72_45130</name>
</gene>
<dbReference type="Gene3D" id="2.60.120.380">
    <property type="match status" value="1"/>
</dbReference>
<comment type="caution">
    <text evidence="2">The sequence shown here is derived from an EMBL/GenBank/DDBJ whole genome shotgun (WGS) entry which is preliminary data.</text>
</comment>
<dbReference type="EMBL" id="JAQNDK010000006">
    <property type="protein sequence ID" value="MDC0684983.1"/>
    <property type="molecule type" value="Genomic_DNA"/>
</dbReference>
<protein>
    <recommendedName>
        <fullName evidence="4">PE-PGRS family protein</fullName>
    </recommendedName>
</protein>
<feature type="compositionally biased region" description="Gly residues" evidence="1">
    <location>
        <begin position="17"/>
        <end position="46"/>
    </location>
</feature>